<dbReference type="PANTHER" id="PTHR30146:SF109">
    <property type="entry name" value="HTH-TYPE TRANSCRIPTIONAL REGULATOR GALS"/>
    <property type="match status" value="1"/>
</dbReference>
<organism evidence="8 13">
    <name type="scientific">Streptococcus parasanguinis</name>
    <dbReference type="NCBI Taxonomy" id="1318"/>
    <lineage>
        <taxon>Bacteria</taxon>
        <taxon>Bacillati</taxon>
        <taxon>Bacillota</taxon>
        <taxon>Bacilli</taxon>
        <taxon>Lactobacillales</taxon>
        <taxon>Streptococcaceae</taxon>
        <taxon>Streptococcus</taxon>
    </lineage>
</organism>
<sequence>MRVTIKDVAKLAGVAPSTVTRVIQNKSTISDETKKRVREAMVELDYHPNLNARSLVSQSSQVIALVLPIDSDVFYQNPFFPTVLRGITQIASDNDYAIQICTGQNEERRLDNLKQLIYGNRVDGLIFLYSNPNDPLVEFAIKDKFPFLILGKAASPFVSLVDNDNIKAAFDATDYFIQQNYRKIAFIGGNKELFVSQDRYEGYKEALQKAGIPLDEKLVHFSFGFMLEDNSYQMMESLPLAELDAIMTTDILVAEGVRQYLLEHQLTIPIISFDSIKPRLDIEAYIDINAVELGRESVRTILQIIKDHKEGKTVCYRQLIDHTITKL</sequence>
<accession>A0A0F3H7D9</accession>
<dbReference type="SUPFAM" id="SSF53822">
    <property type="entry name" value="Periplasmic binding protein-like I"/>
    <property type="match status" value="1"/>
</dbReference>
<dbReference type="EMBL" id="WMZA01000004">
    <property type="protein sequence ID" value="MTR63534.1"/>
    <property type="molecule type" value="Genomic_DNA"/>
</dbReference>
<dbReference type="PROSITE" id="PS50932">
    <property type="entry name" value="HTH_LACI_2"/>
    <property type="match status" value="1"/>
</dbReference>
<dbReference type="Pfam" id="PF00532">
    <property type="entry name" value="Peripla_BP_1"/>
    <property type="match status" value="1"/>
</dbReference>
<keyword evidence="3" id="KW-0804">Transcription</keyword>
<evidence type="ECO:0000313" key="12">
    <source>
        <dbReference type="Proteomes" id="UP000441330"/>
    </source>
</evidence>
<evidence type="ECO:0000259" key="4">
    <source>
        <dbReference type="PROSITE" id="PS50932"/>
    </source>
</evidence>
<evidence type="ECO:0000313" key="10">
    <source>
        <dbReference type="EMBL" id="RHC93770.1"/>
    </source>
</evidence>
<reference evidence="6" key="3">
    <citation type="submission" date="2021-02" db="EMBL/GenBank/DDBJ databases">
        <title>Infant gut strain persistence is associated with maternal origin, phylogeny, and functional potential including surface adhesion and iron acquisition.</title>
        <authorList>
            <person name="Lou Y.C."/>
        </authorList>
    </citation>
    <scope>NUCLEOTIDE SEQUENCE</scope>
    <source>
        <strain evidence="6">L3_098_011G1_dasL3_098_011G1_concoct_7</strain>
    </source>
</reference>
<dbReference type="EMBL" id="JAGZFP010000001">
    <property type="protein sequence ID" value="MBS5357562.1"/>
    <property type="molecule type" value="Genomic_DNA"/>
</dbReference>
<dbReference type="GO" id="GO:0000976">
    <property type="term" value="F:transcription cis-regulatory region binding"/>
    <property type="evidence" value="ECO:0007669"/>
    <property type="project" value="TreeGrafter"/>
</dbReference>
<keyword evidence="1" id="KW-0805">Transcription regulation</keyword>
<dbReference type="AlphaFoldDB" id="A0A0F3H7D9"/>
<evidence type="ECO:0000313" key="9">
    <source>
        <dbReference type="EMBL" id="MTS54863.1"/>
    </source>
</evidence>
<dbReference type="EMBL" id="QSIO01000004">
    <property type="protein sequence ID" value="RHC93770.1"/>
    <property type="molecule type" value="Genomic_DNA"/>
</dbReference>
<dbReference type="InterPro" id="IPR001387">
    <property type="entry name" value="Cro/C1-type_HTH"/>
</dbReference>
<dbReference type="Pfam" id="PF00356">
    <property type="entry name" value="LacI"/>
    <property type="match status" value="1"/>
</dbReference>
<dbReference type="PANTHER" id="PTHR30146">
    <property type="entry name" value="LACI-RELATED TRANSCRIPTIONAL REPRESSOR"/>
    <property type="match status" value="1"/>
</dbReference>
<dbReference type="Proteomes" id="UP000709219">
    <property type="component" value="Unassembled WGS sequence"/>
</dbReference>
<dbReference type="SUPFAM" id="SSF47413">
    <property type="entry name" value="lambda repressor-like DNA-binding domains"/>
    <property type="match status" value="1"/>
</dbReference>
<evidence type="ECO:0000259" key="5">
    <source>
        <dbReference type="PROSITE" id="PS50943"/>
    </source>
</evidence>
<dbReference type="Proteomes" id="UP000441330">
    <property type="component" value="Unassembled WGS sequence"/>
</dbReference>
<dbReference type="PROSITE" id="PS50943">
    <property type="entry name" value="HTH_CROC1"/>
    <property type="match status" value="1"/>
</dbReference>
<protein>
    <submittedName>
        <fullName evidence="8">LacI family DNA-binding transcriptional regulator</fullName>
    </submittedName>
</protein>
<keyword evidence="2 8" id="KW-0238">DNA-binding</keyword>
<gene>
    <name evidence="10" type="ORF">DW820_09315</name>
    <name evidence="8" type="ORF">GMC73_06860</name>
    <name evidence="7" type="ORF">GMC80_09445</name>
    <name evidence="9" type="ORF">GMC94_08355</name>
    <name evidence="6" type="ORF">KHX87_00410</name>
</gene>
<dbReference type="GeneID" id="10835927"/>
<feature type="domain" description="HTH cro/C1-type" evidence="5">
    <location>
        <begin position="4"/>
        <end position="47"/>
    </location>
</feature>
<reference evidence="10 11" key="1">
    <citation type="submission" date="2018-08" db="EMBL/GenBank/DDBJ databases">
        <title>A genome reference for cultivated species of the human gut microbiota.</title>
        <authorList>
            <person name="Zou Y."/>
            <person name="Xue W."/>
            <person name="Luo G."/>
        </authorList>
    </citation>
    <scope>NUCLEOTIDE SEQUENCE [LARGE SCALE GENOMIC DNA]</scope>
    <source>
        <strain evidence="10 11">AM33-3BH</strain>
    </source>
</reference>
<dbReference type="Proteomes" id="UP000460220">
    <property type="component" value="Unassembled WGS sequence"/>
</dbReference>
<dbReference type="EMBL" id="WMZJ01000005">
    <property type="protein sequence ID" value="MTS54863.1"/>
    <property type="molecule type" value="Genomic_DNA"/>
</dbReference>
<dbReference type="Proteomes" id="UP000285773">
    <property type="component" value="Unassembled WGS sequence"/>
</dbReference>
<evidence type="ECO:0000313" key="6">
    <source>
        <dbReference type="EMBL" id="MBS5357562.1"/>
    </source>
</evidence>
<evidence type="ECO:0000313" key="14">
    <source>
        <dbReference type="Proteomes" id="UP000462658"/>
    </source>
</evidence>
<reference evidence="12 13" key="2">
    <citation type="journal article" date="2019" name="Nat. Med.">
        <title>A library of human gut bacterial isolates paired with longitudinal multiomics data enables mechanistic microbiome research.</title>
        <authorList>
            <person name="Poyet M."/>
            <person name="Groussin M."/>
            <person name="Gibbons S.M."/>
            <person name="Avila-Pacheco J."/>
            <person name="Jiang X."/>
            <person name="Kearney S.M."/>
            <person name="Perrotta A.R."/>
            <person name="Berdy B."/>
            <person name="Zhao S."/>
            <person name="Lieberman T.D."/>
            <person name="Swanson P.K."/>
            <person name="Smith M."/>
            <person name="Roesemann S."/>
            <person name="Alexander J.E."/>
            <person name="Rich S.A."/>
            <person name="Livny J."/>
            <person name="Vlamakis H."/>
            <person name="Clish C."/>
            <person name="Bullock K."/>
            <person name="Deik A."/>
            <person name="Scott J."/>
            <person name="Pierce K.A."/>
            <person name="Xavier R.J."/>
            <person name="Alm E.J."/>
        </authorList>
    </citation>
    <scope>NUCLEOTIDE SEQUENCE [LARGE SCALE GENOMIC DNA]</scope>
    <source>
        <strain evidence="9 12">BIOML-A1</strain>
        <strain evidence="7 14">BIOML-A10</strain>
        <strain evidence="8 13">BIOML-A12</strain>
    </source>
</reference>
<dbReference type="Gene3D" id="3.40.50.2300">
    <property type="match status" value="2"/>
</dbReference>
<evidence type="ECO:0000313" key="8">
    <source>
        <dbReference type="EMBL" id="MTR66964.1"/>
    </source>
</evidence>
<dbReference type="CDD" id="cd06294">
    <property type="entry name" value="PBP1_MalR-like"/>
    <property type="match status" value="1"/>
</dbReference>
<dbReference type="InterPro" id="IPR010982">
    <property type="entry name" value="Lambda_DNA-bd_dom_sf"/>
</dbReference>
<evidence type="ECO:0000256" key="1">
    <source>
        <dbReference type="ARBA" id="ARBA00023015"/>
    </source>
</evidence>
<comment type="caution">
    <text evidence="8">The sequence shown here is derived from an EMBL/GenBank/DDBJ whole genome shotgun (WGS) entry which is preliminary data.</text>
</comment>
<evidence type="ECO:0000313" key="13">
    <source>
        <dbReference type="Proteomes" id="UP000460220"/>
    </source>
</evidence>
<dbReference type="InterPro" id="IPR001761">
    <property type="entry name" value="Peripla_BP/Lac1_sug-bd_dom"/>
</dbReference>
<evidence type="ECO:0000256" key="2">
    <source>
        <dbReference type="ARBA" id="ARBA00023125"/>
    </source>
</evidence>
<evidence type="ECO:0000313" key="7">
    <source>
        <dbReference type="EMBL" id="MTR63534.1"/>
    </source>
</evidence>
<evidence type="ECO:0000313" key="11">
    <source>
        <dbReference type="Proteomes" id="UP000285773"/>
    </source>
</evidence>
<name>A0A0F3H7D9_STRPA</name>
<feature type="domain" description="HTH lacI-type" evidence="4">
    <location>
        <begin position="3"/>
        <end position="57"/>
    </location>
</feature>
<dbReference type="InterPro" id="IPR000843">
    <property type="entry name" value="HTH_LacI"/>
</dbReference>
<dbReference type="RefSeq" id="WP_013904333.1">
    <property type="nucleotide sequence ID" value="NZ_CABIWQ010000004.1"/>
</dbReference>
<dbReference type="GO" id="GO:0003700">
    <property type="term" value="F:DNA-binding transcription factor activity"/>
    <property type="evidence" value="ECO:0007669"/>
    <property type="project" value="TreeGrafter"/>
</dbReference>
<proteinExistence type="predicted"/>
<dbReference type="Proteomes" id="UP000462658">
    <property type="component" value="Unassembled WGS sequence"/>
</dbReference>
<dbReference type="EMBL" id="WMYY01000006">
    <property type="protein sequence ID" value="MTR66964.1"/>
    <property type="molecule type" value="Genomic_DNA"/>
</dbReference>
<dbReference type="InterPro" id="IPR028082">
    <property type="entry name" value="Peripla_BP_I"/>
</dbReference>
<dbReference type="Gene3D" id="1.10.260.40">
    <property type="entry name" value="lambda repressor-like DNA-binding domains"/>
    <property type="match status" value="1"/>
</dbReference>
<dbReference type="SMART" id="SM00354">
    <property type="entry name" value="HTH_LACI"/>
    <property type="match status" value="1"/>
</dbReference>
<dbReference type="CDD" id="cd01392">
    <property type="entry name" value="HTH_LacI"/>
    <property type="match status" value="1"/>
</dbReference>
<evidence type="ECO:0000256" key="3">
    <source>
        <dbReference type="ARBA" id="ARBA00023163"/>
    </source>
</evidence>